<sequence>MRKTAVAASLALAAAIGFSPLVQAKSHQSPQSKSLYTSAVRSLHHASATASPQFGQARFTVYRVKAGDTLSTVAVRFHTTWQALARLNHLAHPQSLWIGEMLRVPEADFRANASLVTLSRPRPLGQAIVDTALKYLGVPYVWGGTTPSGFDCSGLVQYALAQNGIAIGRTSFDQYAEVTKIPRAALAPGDLVFFSTDGPGASHVGIYIGSDPRLGYQQAFVAAPAPGQSVMIQNLDTAYWIANYYGAGTIIP</sequence>
<dbReference type="PROSITE" id="PS51935">
    <property type="entry name" value="NLPC_P60"/>
    <property type="match status" value="1"/>
</dbReference>
<dbReference type="Gene3D" id="3.90.1720.10">
    <property type="entry name" value="endopeptidase domain like (from Nostoc punctiforme)"/>
    <property type="match status" value="1"/>
</dbReference>
<evidence type="ECO:0000256" key="5">
    <source>
        <dbReference type="ARBA" id="ARBA00022801"/>
    </source>
</evidence>
<evidence type="ECO:0000259" key="9">
    <source>
        <dbReference type="PROSITE" id="PS51935"/>
    </source>
</evidence>
<dbReference type="PROSITE" id="PS51782">
    <property type="entry name" value="LYSM"/>
    <property type="match status" value="1"/>
</dbReference>
<keyword evidence="2" id="KW-0645">Protease</keyword>
<keyword evidence="6" id="KW-0788">Thiol protease</keyword>
<organism evidence="10 11">
    <name type="scientific">Sulfobacillus acidophilus</name>
    <dbReference type="NCBI Taxonomy" id="53633"/>
    <lineage>
        <taxon>Bacteria</taxon>
        <taxon>Bacillati</taxon>
        <taxon>Bacillota</taxon>
        <taxon>Clostridia</taxon>
        <taxon>Eubacteriales</taxon>
        <taxon>Clostridiales Family XVII. Incertae Sedis</taxon>
        <taxon>Sulfobacillus</taxon>
    </lineage>
</organism>
<feature type="domain" description="LysM" evidence="8">
    <location>
        <begin position="60"/>
        <end position="104"/>
    </location>
</feature>
<dbReference type="Gene3D" id="3.10.350.10">
    <property type="entry name" value="LysM domain"/>
    <property type="match status" value="1"/>
</dbReference>
<feature type="domain" description="NlpC/P60" evidence="9">
    <location>
        <begin position="122"/>
        <end position="251"/>
    </location>
</feature>
<dbReference type="CDD" id="cd00118">
    <property type="entry name" value="LysM"/>
    <property type="match status" value="1"/>
</dbReference>
<dbReference type="AlphaFoldDB" id="A0A2T2WI07"/>
<dbReference type="SUPFAM" id="SSF54001">
    <property type="entry name" value="Cysteine proteinases"/>
    <property type="match status" value="1"/>
</dbReference>
<evidence type="ECO:0000259" key="8">
    <source>
        <dbReference type="PROSITE" id="PS51782"/>
    </source>
</evidence>
<dbReference type="InterPro" id="IPR051202">
    <property type="entry name" value="Peptidase_C40"/>
</dbReference>
<dbReference type="PANTHER" id="PTHR47053">
    <property type="entry name" value="MUREIN DD-ENDOPEPTIDASE MEPH-RELATED"/>
    <property type="match status" value="1"/>
</dbReference>
<reference evidence="10 11" key="1">
    <citation type="journal article" date="2014" name="BMC Genomics">
        <title>Comparison of environmental and isolate Sulfobacillus genomes reveals diverse carbon, sulfur, nitrogen, and hydrogen metabolisms.</title>
        <authorList>
            <person name="Justice N.B."/>
            <person name="Norman A."/>
            <person name="Brown C.T."/>
            <person name="Singh A."/>
            <person name="Thomas B.C."/>
            <person name="Banfield J.F."/>
        </authorList>
    </citation>
    <scope>NUCLEOTIDE SEQUENCE [LARGE SCALE GENOMIC DNA]</scope>
    <source>
        <strain evidence="10">AMDSBA3</strain>
    </source>
</reference>
<comment type="caution">
    <text evidence="10">The sequence shown here is derived from an EMBL/GenBank/DDBJ whole genome shotgun (WGS) entry which is preliminary data.</text>
</comment>
<evidence type="ECO:0000313" key="11">
    <source>
        <dbReference type="Proteomes" id="UP000241848"/>
    </source>
</evidence>
<gene>
    <name evidence="10" type="ORF">C7B45_09180</name>
</gene>
<keyword evidence="5" id="KW-0378">Hydrolase</keyword>
<feature type="signal peptide" evidence="7">
    <location>
        <begin position="1"/>
        <end position="24"/>
    </location>
</feature>
<dbReference type="Pfam" id="PF01476">
    <property type="entry name" value="LysM"/>
    <property type="match status" value="1"/>
</dbReference>
<dbReference type="EMBL" id="PXYV01000026">
    <property type="protein sequence ID" value="PSR21873.1"/>
    <property type="molecule type" value="Genomic_DNA"/>
</dbReference>
<dbReference type="GO" id="GO:0008234">
    <property type="term" value="F:cysteine-type peptidase activity"/>
    <property type="evidence" value="ECO:0007669"/>
    <property type="project" value="UniProtKB-KW"/>
</dbReference>
<dbReference type="GO" id="GO:0006508">
    <property type="term" value="P:proteolysis"/>
    <property type="evidence" value="ECO:0007669"/>
    <property type="project" value="UniProtKB-KW"/>
</dbReference>
<keyword evidence="3 7" id="KW-0732">Signal</keyword>
<evidence type="ECO:0000313" key="10">
    <source>
        <dbReference type="EMBL" id="PSR21873.1"/>
    </source>
</evidence>
<evidence type="ECO:0000256" key="6">
    <source>
        <dbReference type="ARBA" id="ARBA00022807"/>
    </source>
</evidence>
<evidence type="ECO:0000256" key="2">
    <source>
        <dbReference type="ARBA" id="ARBA00022670"/>
    </source>
</evidence>
<evidence type="ECO:0000256" key="1">
    <source>
        <dbReference type="ARBA" id="ARBA00007074"/>
    </source>
</evidence>
<evidence type="ECO:0000256" key="7">
    <source>
        <dbReference type="SAM" id="SignalP"/>
    </source>
</evidence>
<dbReference type="InterPro" id="IPR018392">
    <property type="entry name" value="LysM"/>
</dbReference>
<dbReference type="InterPro" id="IPR036779">
    <property type="entry name" value="LysM_dom_sf"/>
</dbReference>
<accession>A0A2T2WI07</accession>
<name>A0A2T2WI07_9FIRM</name>
<protein>
    <submittedName>
        <fullName evidence="10">Uncharacterized protein</fullName>
    </submittedName>
</protein>
<dbReference type="Pfam" id="PF00877">
    <property type="entry name" value="NLPC_P60"/>
    <property type="match status" value="1"/>
</dbReference>
<proteinExistence type="inferred from homology"/>
<evidence type="ECO:0000256" key="3">
    <source>
        <dbReference type="ARBA" id="ARBA00022729"/>
    </source>
</evidence>
<keyword evidence="4" id="KW-0677">Repeat</keyword>
<dbReference type="InterPro" id="IPR000064">
    <property type="entry name" value="NLP_P60_dom"/>
</dbReference>
<dbReference type="SUPFAM" id="SSF54106">
    <property type="entry name" value="LysM domain"/>
    <property type="match status" value="1"/>
</dbReference>
<dbReference type="PANTHER" id="PTHR47053:SF1">
    <property type="entry name" value="MUREIN DD-ENDOPEPTIDASE MEPH-RELATED"/>
    <property type="match status" value="1"/>
</dbReference>
<evidence type="ECO:0000256" key="4">
    <source>
        <dbReference type="ARBA" id="ARBA00022737"/>
    </source>
</evidence>
<dbReference type="Proteomes" id="UP000241848">
    <property type="component" value="Unassembled WGS sequence"/>
</dbReference>
<comment type="similarity">
    <text evidence="1">Belongs to the peptidase C40 family.</text>
</comment>
<feature type="chain" id="PRO_5015467693" evidence="7">
    <location>
        <begin position="25"/>
        <end position="252"/>
    </location>
</feature>
<dbReference type="InterPro" id="IPR038765">
    <property type="entry name" value="Papain-like_cys_pep_sf"/>
</dbReference>
<dbReference type="SMART" id="SM00257">
    <property type="entry name" value="LysM"/>
    <property type="match status" value="1"/>
</dbReference>